<dbReference type="InterPro" id="IPR007693">
    <property type="entry name" value="DNA_helicase_DnaB-like_N"/>
</dbReference>
<dbReference type="SUPFAM" id="SSF52540">
    <property type="entry name" value="P-loop containing nucleoside triphosphate hydrolases"/>
    <property type="match status" value="1"/>
</dbReference>
<dbReference type="SUPFAM" id="SSF48024">
    <property type="entry name" value="N-terminal domain of DnaB helicase"/>
    <property type="match status" value="1"/>
</dbReference>
<evidence type="ECO:0000256" key="6">
    <source>
        <dbReference type="ARBA" id="ARBA00022806"/>
    </source>
</evidence>
<keyword evidence="5" id="KW-0378">Hydrolase</keyword>
<dbReference type="Pfam" id="PF00772">
    <property type="entry name" value="DnaB"/>
    <property type="match status" value="1"/>
</dbReference>
<evidence type="ECO:0000313" key="15">
    <source>
        <dbReference type="Proteomes" id="UP001521074"/>
    </source>
</evidence>
<evidence type="ECO:0000256" key="11">
    <source>
        <dbReference type="ARBA" id="ARBA00048954"/>
    </source>
</evidence>
<evidence type="ECO:0000256" key="12">
    <source>
        <dbReference type="SAM" id="MobiDB-lite"/>
    </source>
</evidence>
<evidence type="ECO:0000256" key="4">
    <source>
        <dbReference type="ARBA" id="ARBA00022741"/>
    </source>
</evidence>
<feature type="domain" description="SF4 helicase" evidence="13">
    <location>
        <begin position="185"/>
        <end position="495"/>
    </location>
</feature>
<keyword evidence="3" id="KW-0235">DNA replication</keyword>
<dbReference type="InterPro" id="IPR007694">
    <property type="entry name" value="DNA_helicase_DnaB-like_C"/>
</dbReference>
<comment type="similarity">
    <text evidence="1">Belongs to the helicase family. DnaB subfamily.</text>
</comment>
<evidence type="ECO:0000256" key="3">
    <source>
        <dbReference type="ARBA" id="ARBA00022705"/>
    </source>
</evidence>
<dbReference type="PROSITE" id="PS51199">
    <property type="entry name" value="SF4_HELICASE"/>
    <property type="match status" value="1"/>
</dbReference>
<dbReference type="EC" id="5.6.2.3" evidence="10"/>
<evidence type="ECO:0000313" key="14">
    <source>
        <dbReference type="EMBL" id="MCE0743349.1"/>
    </source>
</evidence>
<keyword evidence="15" id="KW-1185">Reference proteome</keyword>
<dbReference type="InterPro" id="IPR027417">
    <property type="entry name" value="P-loop_NTPase"/>
</dbReference>
<keyword evidence="6" id="KW-0347">Helicase</keyword>
<keyword evidence="8" id="KW-0238">DNA-binding</keyword>
<dbReference type="RefSeq" id="WP_232876916.1">
    <property type="nucleotide sequence ID" value="NZ_JAJSOJ010000016.1"/>
</dbReference>
<keyword evidence="7" id="KW-0067">ATP-binding</keyword>
<dbReference type="EMBL" id="JAJSOJ010000016">
    <property type="protein sequence ID" value="MCE0743349.1"/>
    <property type="molecule type" value="Genomic_DNA"/>
</dbReference>
<evidence type="ECO:0000256" key="10">
    <source>
        <dbReference type="ARBA" id="ARBA00044969"/>
    </source>
</evidence>
<protein>
    <recommendedName>
        <fullName evidence="10">DNA 5'-3' helicase</fullName>
        <ecNumber evidence="10">5.6.2.3</ecNumber>
    </recommendedName>
</protein>
<evidence type="ECO:0000256" key="2">
    <source>
        <dbReference type="ARBA" id="ARBA00022515"/>
    </source>
</evidence>
<evidence type="ECO:0000256" key="7">
    <source>
        <dbReference type="ARBA" id="ARBA00022840"/>
    </source>
</evidence>
<evidence type="ECO:0000259" key="13">
    <source>
        <dbReference type="PROSITE" id="PS51199"/>
    </source>
</evidence>
<dbReference type="InterPro" id="IPR016136">
    <property type="entry name" value="DNA_helicase_N/primase_C"/>
</dbReference>
<dbReference type="InterPro" id="IPR036185">
    <property type="entry name" value="DNA_heli_DnaB-like_N_sf"/>
</dbReference>
<feature type="region of interest" description="Disordered" evidence="12">
    <location>
        <begin position="490"/>
        <end position="509"/>
    </location>
</feature>
<reference evidence="14 15" key="1">
    <citation type="submission" date="2021-12" db="EMBL/GenBank/DDBJ databases">
        <title>Genome sequence of Acetobacter sicerae DmPark20a_162.</title>
        <authorList>
            <person name="Chaston J.M."/>
        </authorList>
    </citation>
    <scope>NUCLEOTIDE SEQUENCE [LARGE SCALE GENOMIC DNA]</scope>
    <source>
        <strain evidence="14 15">DmPark20a_162</strain>
    </source>
</reference>
<keyword evidence="2" id="KW-0639">Primosome</keyword>
<dbReference type="Gene3D" id="1.10.860.10">
    <property type="entry name" value="DNAb Helicase, Chain A"/>
    <property type="match status" value="1"/>
</dbReference>
<keyword evidence="4" id="KW-0547">Nucleotide-binding</keyword>
<keyword evidence="9" id="KW-0413">Isomerase</keyword>
<evidence type="ECO:0000256" key="1">
    <source>
        <dbReference type="ARBA" id="ARBA00008428"/>
    </source>
</evidence>
<organism evidence="14 15">
    <name type="scientific">Acetobacter sicerae</name>
    <dbReference type="NCBI Taxonomy" id="85325"/>
    <lineage>
        <taxon>Bacteria</taxon>
        <taxon>Pseudomonadati</taxon>
        <taxon>Pseudomonadota</taxon>
        <taxon>Alphaproteobacteria</taxon>
        <taxon>Acetobacterales</taxon>
        <taxon>Acetobacteraceae</taxon>
        <taxon>Acetobacter</taxon>
    </lineage>
</organism>
<proteinExistence type="inferred from homology"/>
<accession>A0ABS8VUQ1</accession>
<dbReference type="Gene3D" id="3.40.50.300">
    <property type="entry name" value="P-loop containing nucleotide triphosphate hydrolases"/>
    <property type="match status" value="1"/>
</dbReference>
<dbReference type="PANTHER" id="PTHR30153:SF2">
    <property type="entry name" value="REPLICATIVE DNA HELICASE"/>
    <property type="match status" value="1"/>
</dbReference>
<name>A0ABS8VUQ1_9PROT</name>
<gene>
    <name evidence="14" type="ORF">LWC05_05515</name>
</gene>
<comment type="catalytic activity">
    <reaction evidence="11">
        <text>ATP + H2O = ADP + phosphate + H(+)</text>
        <dbReference type="Rhea" id="RHEA:13065"/>
        <dbReference type="ChEBI" id="CHEBI:15377"/>
        <dbReference type="ChEBI" id="CHEBI:15378"/>
        <dbReference type="ChEBI" id="CHEBI:30616"/>
        <dbReference type="ChEBI" id="CHEBI:43474"/>
        <dbReference type="ChEBI" id="CHEBI:456216"/>
        <dbReference type="EC" id="5.6.2.3"/>
    </reaction>
</comment>
<evidence type="ECO:0000256" key="5">
    <source>
        <dbReference type="ARBA" id="ARBA00022801"/>
    </source>
</evidence>
<dbReference type="PANTHER" id="PTHR30153">
    <property type="entry name" value="REPLICATIVE DNA HELICASE DNAB"/>
    <property type="match status" value="1"/>
</dbReference>
<dbReference type="Pfam" id="PF03796">
    <property type="entry name" value="DnaB_C"/>
    <property type="match status" value="1"/>
</dbReference>
<sequence>MNENSIFSNAFRSPPANTDAELALLGAILTNNKAFARVEDILEPDYFAVPLYGRVYEICRNLINSGIEASPITVKSPLEGDPLLGRQKVGEVFAIILKSVVGWLNARDYGSAIRDAWVRRTLFKACTETIDLCCVPGDAGAPDIVDMIETRLLSLARGMGEEKATVSLASAMEQARLNAIAASARGDGLAGTTWGYKALNRMTGGLLPGAVYVLGARPAMGKTSLGFGIATRAAAAGSSTLFWSGEMTPDQIGARAGAAWADLSTQSVFAGRRYDIPEDLETGERLPLESWQWRDLEAGEKAAASLPLEIDSQPAITVARLRSRARRMARSRTGLHLLVVDYIALMSSGSEHADMKPYERITIVSRQLKQLAQELQVPIIVLAQLNRENERREDKRPQLADLRDSGAIEQDADVVMFLHREHYYLKKQADAGVQRKDRETNEDYANRCSALAQRASASEGKAEVIIAKNRQGPTGTCHLRFTDHTTWFRDTTEDERSPAWSVPTGDTIH</sequence>
<comment type="caution">
    <text evidence="14">The sequence shown here is derived from an EMBL/GenBank/DDBJ whole genome shotgun (WGS) entry which is preliminary data.</text>
</comment>
<dbReference type="Proteomes" id="UP001521074">
    <property type="component" value="Unassembled WGS sequence"/>
</dbReference>
<evidence type="ECO:0000256" key="9">
    <source>
        <dbReference type="ARBA" id="ARBA00023235"/>
    </source>
</evidence>
<evidence type="ECO:0000256" key="8">
    <source>
        <dbReference type="ARBA" id="ARBA00023125"/>
    </source>
</evidence>